<dbReference type="Proteomes" id="UP000001794">
    <property type="component" value="Segment"/>
</dbReference>
<dbReference type="RefSeq" id="NP_640262.1">
    <property type="nucleotide sequence ID" value="NC_003907.2"/>
</dbReference>
<reference evidence="1 2" key="1">
    <citation type="journal article" date="2003" name="Virology">
        <title>The complete sequence of marine bacteriophage VpV262 infecting vibrio parahaemolyticus indicates that an ancestral component of a T7 viral supergroup is widespread in the marine environment.</title>
        <authorList>
            <person name="Hardies S.C."/>
            <person name="Comeau A.M."/>
            <person name="Serwer P."/>
            <person name="Suttle C.A."/>
        </authorList>
    </citation>
    <scope>NUCLEOTIDE SEQUENCE</scope>
</reference>
<evidence type="ECO:0000313" key="2">
    <source>
        <dbReference type="Proteomes" id="UP000001794"/>
    </source>
</evidence>
<protein>
    <submittedName>
        <fullName evidence="1">Uncharacterized protein</fullName>
    </submittedName>
</protein>
<sequence length="174" mass="19162">MKALALKTVQSNIRSIVRNSNPAHLQEVFASTIWHGLIHSNIMPAAMKALRDSDAPSKLKAGISKYMPMKWDKKREAYVFNAAKREKLLSDLALTDESSFEDLANSLPQLFEKKSEPTAYSRDAYLANVAKKLEKEGEQNVQDIIGLVSAMLDNPELVSAAAKAVFKQTAAKAA</sequence>
<dbReference type="GeneID" id="956030"/>
<evidence type="ECO:0000313" key="1">
    <source>
        <dbReference type="EMBL" id="AAM28349.1"/>
    </source>
</evidence>
<dbReference type="KEGG" id="vg:956030"/>
<name>Q8LT98_9CAUD</name>
<dbReference type="EMBL" id="AY095314">
    <property type="protein sequence ID" value="AAM28349.1"/>
    <property type="molecule type" value="Genomic_DNA"/>
</dbReference>
<accession>Q8LT98</accession>
<keyword evidence="2" id="KW-1185">Reference proteome</keyword>
<organism evidence="1 2">
    <name type="scientific">Vibrio phage VpV262</name>
    <dbReference type="NCBI Taxonomy" id="2907796"/>
    <lineage>
        <taxon>Viruses</taxon>
        <taxon>Duplodnaviria</taxon>
        <taxon>Heunggongvirae</taxon>
        <taxon>Uroviricota</taxon>
        <taxon>Caudoviricetes</taxon>
        <taxon>Zobellviridae</taxon>
        <taxon>Vipivirus</taxon>
        <taxon>Vipivirus canadense</taxon>
    </lineage>
</organism>
<proteinExistence type="predicted"/>